<keyword evidence="9 13" id="KW-0333">Golgi apparatus</keyword>
<protein>
    <recommendedName>
        <fullName evidence="3">small monomeric GTPase</fullName>
        <ecNumber evidence="3">3.6.5.2</ecNumber>
    </recommendedName>
</protein>
<evidence type="ECO:0000313" key="14">
    <source>
        <dbReference type="EMBL" id="WAQ97671.1"/>
    </source>
</evidence>
<accession>A0ABY7DM44</accession>
<dbReference type="InterPro" id="IPR006687">
    <property type="entry name" value="Small_GTPase_SAR1"/>
</dbReference>
<evidence type="ECO:0000256" key="13">
    <source>
        <dbReference type="RuleBase" id="RU003926"/>
    </source>
</evidence>
<evidence type="ECO:0000256" key="5">
    <source>
        <dbReference type="ARBA" id="ARBA00022741"/>
    </source>
</evidence>
<dbReference type="PROSITE" id="PS51417">
    <property type="entry name" value="ARF"/>
    <property type="match status" value="1"/>
</dbReference>
<proteinExistence type="inferred from homology"/>
<dbReference type="NCBIfam" id="TIGR00231">
    <property type="entry name" value="small_GTP"/>
    <property type="match status" value="1"/>
</dbReference>
<dbReference type="InterPro" id="IPR027417">
    <property type="entry name" value="P-loop_NTPase"/>
</dbReference>
<evidence type="ECO:0000256" key="11">
    <source>
        <dbReference type="ARBA" id="ARBA00037843"/>
    </source>
</evidence>
<evidence type="ECO:0000256" key="8">
    <source>
        <dbReference type="ARBA" id="ARBA00022927"/>
    </source>
</evidence>
<dbReference type="EC" id="3.6.5.2" evidence="3"/>
<evidence type="ECO:0000256" key="12">
    <source>
        <dbReference type="ARBA" id="ARBA00047660"/>
    </source>
</evidence>
<evidence type="ECO:0000256" key="7">
    <source>
        <dbReference type="ARBA" id="ARBA00022892"/>
    </source>
</evidence>
<dbReference type="Pfam" id="PF00025">
    <property type="entry name" value="Arf"/>
    <property type="match status" value="1"/>
</dbReference>
<dbReference type="PRINTS" id="PR00328">
    <property type="entry name" value="SAR1GTPBP"/>
</dbReference>
<keyword evidence="6 13" id="KW-0256">Endoplasmic reticulum</keyword>
<evidence type="ECO:0000256" key="6">
    <source>
        <dbReference type="ARBA" id="ARBA00022824"/>
    </source>
</evidence>
<dbReference type="EMBL" id="CP111013">
    <property type="protein sequence ID" value="WAQ97671.1"/>
    <property type="molecule type" value="Genomic_DNA"/>
</dbReference>
<evidence type="ECO:0000256" key="9">
    <source>
        <dbReference type="ARBA" id="ARBA00023034"/>
    </source>
</evidence>
<name>A0ABY7DM44_MYAAR</name>
<dbReference type="SMART" id="SM00177">
    <property type="entry name" value="ARF"/>
    <property type="match status" value="1"/>
</dbReference>
<dbReference type="PANTHER" id="PTHR45684">
    <property type="entry name" value="RE74312P"/>
    <property type="match status" value="1"/>
</dbReference>
<reference evidence="14" key="1">
    <citation type="submission" date="2022-11" db="EMBL/GenBank/DDBJ databases">
        <title>Centuries of genome instability and evolution in soft-shell clam transmissible cancer (bioRxiv).</title>
        <authorList>
            <person name="Hart S.F.M."/>
            <person name="Yonemitsu M.A."/>
            <person name="Giersch R.M."/>
            <person name="Beal B.F."/>
            <person name="Arriagada G."/>
            <person name="Davis B.W."/>
            <person name="Ostrander E.A."/>
            <person name="Goff S.P."/>
            <person name="Metzger M.J."/>
        </authorList>
    </citation>
    <scope>NUCLEOTIDE SEQUENCE</scope>
    <source>
        <strain evidence="14">MELC-2E11</strain>
        <tissue evidence="14">Siphon/mantle</tissue>
    </source>
</reference>
<dbReference type="InterPro" id="IPR006689">
    <property type="entry name" value="Small_GTPase_ARF/SAR"/>
</dbReference>
<evidence type="ECO:0000256" key="2">
    <source>
        <dbReference type="ARBA" id="ARBA00007507"/>
    </source>
</evidence>
<dbReference type="SMART" id="SM00178">
    <property type="entry name" value="SAR"/>
    <property type="match status" value="1"/>
</dbReference>
<dbReference type="PROSITE" id="PS51422">
    <property type="entry name" value="SAR1"/>
    <property type="match status" value="1"/>
</dbReference>
<evidence type="ECO:0000256" key="10">
    <source>
        <dbReference type="ARBA" id="ARBA00023134"/>
    </source>
</evidence>
<keyword evidence="8 13" id="KW-0653">Protein transport</keyword>
<evidence type="ECO:0000256" key="4">
    <source>
        <dbReference type="ARBA" id="ARBA00022448"/>
    </source>
</evidence>
<keyword evidence="15" id="KW-1185">Reference proteome</keyword>
<keyword evidence="5" id="KW-0547">Nucleotide-binding</keyword>
<keyword evidence="10" id="KW-0342">GTP-binding</keyword>
<keyword evidence="4 13" id="KW-0813">Transport</keyword>
<comment type="similarity">
    <text evidence="2 13">Belongs to the small GTPase superfamily. SAR1 family.</text>
</comment>
<dbReference type="Proteomes" id="UP001164746">
    <property type="component" value="Chromosome 2"/>
</dbReference>
<keyword evidence="7 13" id="KW-0931">ER-Golgi transport</keyword>
<evidence type="ECO:0000313" key="15">
    <source>
        <dbReference type="Proteomes" id="UP001164746"/>
    </source>
</evidence>
<organism evidence="14 15">
    <name type="scientific">Mya arenaria</name>
    <name type="common">Soft-shell clam</name>
    <dbReference type="NCBI Taxonomy" id="6604"/>
    <lineage>
        <taxon>Eukaryota</taxon>
        <taxon>Metazoa</taxon>
        <taxon>Spiralia</taxon>
        <taxon>Lophotrochozoa</taxon>
        <taxon>Mollusca</taxon>
        <taxon>Bivalvia</taxon>
        <taxon>Autobranchia</taxon>
        <taxon>Heteroconchia</taxon>
        <taxon>Euheterodonta</taxon>
        <taxon>Imparidentia</taxon>
        <taxon>Neoheterodontei</taxon>
        <taxon>Myida</taxon>
        <taxon>Myoidea</taxon>
        <taxon>Myidae</taxon>
        <taxon>Mya</taxon>
    </lineage>
</organism>
<evidence type="ECO:0000256" key="1">
    <source>
        <dbReference type="ARBA" id="ARBA00004240"/>
    </source>
</evidence>
<dbReference type="SUPFAM" id="SSF52540">
    <property type="entry name" value="P-loop containing nucleoside triphosphate hydrolases"/>
    <property type="match status" value="1"/>
</dbReference>
<dbReference type="InterPro" id="IPR005225">
    <property type="entry name" value="Small_GTP-bd"/>
</dbReference>
<dbReference type="Gene3D" id="3.40.50.300">
    <property type="entry name" value="P-loop containing nucleotide triphosphate hydrolases"/>
    <property type="match status" value="1"/>
</dbReference>
<comment type="subcellular location">
    <subcellularLocation>
        <location evidence="1">Endoplasmic reticulum</location>
    </subcellularLocation>
    <subcellularLocation>
        <location evidence="11">Golgi apparatus</location>
        <location evidence="11">Golgi stack membrane</location>
        <topology evidence="11">Peripheral membrane protein</topology>
    </subcellularLocation>
</comment>
<sequence>MAEKTTNRARLSVKILAAYRIKLKSEVHYMSSKIFKENHKSKPSSDNSEKQTVKHHILFAGHMECLEPMQECVWMARVSLQILLTDQLKTAGCLSPTLCRRMSTARNSSLVLVLHESGVTMHEHWSKLWLLRTAECWRWTVLAVTVCWEHMSTNWFPEIKTGHDGPIKPIGEKSKSVTHFSPELQNPLTGILDYVPSLGILSYQQFNWGMQLTGDTLEVCPDVVGTITDPAVIREFRGARKPPATLLHLGALARSNFPTILPPFSVPLQYCLVRIAIAIGFKKNAKLLIIGLDNAGKSTFLDRLADSRLAQNPPTWQTRSKQLDLGRLRFTAYDLGGHPTVRRVWKDYFPAVDGIIFMVDSADSKRFEEAKTELDSVLTCDVLPDVPVAVLFNKIDRKEAVDEDLLTAQLNLHTSKTGKEYTPREKVGRRPVETFPVSLVKLMGYGEAMRWLAYYIE</sequence>
<gene>
    <name evidence="14" type="ORF">MAR_030361</name>
</gene>
<comment type="catalytic activity">
    <reaction evidence="12">
        <text>GTP + H2O = GDP + phosphate + H(+)</text>
        <dbReference type="Rhea" id="RHEA:19669"/>
        <dbReference type="ChEBI" id="CHEBI:15377"/>
        <dbReference type="ChEBI" id="CHEBI:15378"/>
        <dbReference type="ChEBI" id="CHEBI:37565"/>
        <dbReference type="ChEBI" id="CHEBI:43474"/>
        <dbReference type="ChEBI" id="CHEBI:58189"/>
        <dbReference type="EC" id="3.6.5.2"/>
    </reaction>
    <physiologicalReaction direction="left-to-right" evidence="12">
        <dbReference type="Rhea" id="RHEA:19670"/>
    </physiologicalReaction>
</comment>
<evidence type="ECO:0000256" key="3">
    <source>
        <dbReference type="ARBA" id="ARBA00011984"/>
    </source>
</evidence>